<keyword evidence="3" id="KW-0472">Membrane</keyword>
<dbReference type="OrthoDB" id="107110at2759"/>
<reference evidence="6" key="2">
    <citation type="journal article" date="2020" name="Nat. Commun.">
        <title>Large-scale genome sequencing of mycorrhizal fungi provides insights into the early evolution of symbiotic traits.</title>
        <authorList>
            <person name="Miyauchi S."/>
            <person name="Kiss E."/>
            <person name="Kuo A."/>
            <person name="Drula E."/>
            <person name="Kohler A."/>
            <person name="Sanchez-Garcia M."/>
            <person name="Morin E."/>
            <person name="Andreopoulos B."/>
            <person name="Barry K.W."/>
            <person name="Bonito G."/>
            <person name="Buee M."/>
            <person name="Carver A."/>
            <person name="Chen C."/>
            <person name="Cichocki N."/>
            <person name="Clum A."/>
            <person name="Culley D."/>
            <person name="Crous P.W."/>
            <person name="Fauchery L."/>
            <person name="Girlanda M."/>
            <person name="Hayes R.D."/>
            <person name="Keri Z."/>
            <person name="LaButti K."/>
            <person name="Lipzen A."/>
            <person name="Lombard V."/>
            <person name="Magnuson J."/>
            <person name="Maillard F."/>
            <person name="Murat C."/>
            <person name="Nolan M."/>
            <person name="Ohm R.A."/>
            <person name="Pangilinan J."/>
            <person name="Pereira M.F."/>
            <person name="Perotto S."/>
            <person name="Peter M."/>
            <person name="Pfister S."/>
            <person name="Riley R."/>
            <person name="Sitrit Y."/>
            <person name="Stielow J.B."/>
            <person name="Szollosi G."/>
            <person name="Zifcakova L."/>
            <person name="Stursova M."/>
            <person name="Spatafora J.W."/>
            <person name="Tedersoo L."/>
            <person name="Vaario L.M."/>
            <person name="Yamada A."/>
            <person name="Yan M."/>
            <person name="Wang P."/>
            <person name="Xu J."/>
            <person name="Bruns T."/>
            <person name="Baldrian P."/>
            <person name="Vilgalys R."/>
            <person name="Dunand C."/>
            <person name="Henrissat B."/>
            <person name="Grigoriev I.V."/>
            <person name="Hibbett D."/>
            <person name="Nagy L.G."/>
            <person name="Martin F.M."/>
        </authorList>
    </citation>
    <scope>NUCLEOTIDE SEQUENCE</scope>
    <source>
        <strain evidence="6">Prilba</strain>
    </source>
</reference>
<evidence type="ECO:0000256" key="4">
    <source>
        <dbReference type="SAM" id="MobiDB-lite"/>
    </source>
</evidence>
<evidence type="ECO:0000256" key="3">
    <source>
        <dbReference type="ARBA" id="ARBA00023136"/>
    </source>
</evidence>
<dbReference type="AlphaFoldDB" id="A0A9P5JYW3"/>
<dbReference type="GO" id="GO:0140359">
    <property type="term" value="F:ABC-type transporter activity"/>
    <property type="evidence" value="ECO:0007669"/>
    <property type="project" value="InterPro"/>
</dbReference>
<name>A0A9P5JYW3_9AGAM</name>
<evidence type="ECO:0000256" key="1">
    <source>
        <dbReference type="ARBA" id="ARBA00022692"/>
    </source>
</evidence>
<keyword evidence="2" id="KW-1133">Transmembrane helix</keyword>
<dbReference type="PANTHER" id="PTHR33266:SF1">
    <property type="entry name" value="F-BOX DOMAIN-CONTAINING PROTEIN"/>
    <property type="match status" value="1"/>
</dbReference>
<feature type="region of interest" description="Disordered" evidence="4">
    <location>
        <begin position="1"/>
        <end position="39"/>
    </location>
</feature>
<feature type="domain" description="ABC transmembrane type-1" evidence="5">
    <location>
        <begin position="969"/>
        <end position="1042"/>
    </location>
</feature>
<protein>
    <recommendedName>
        <fullName evidence="5">ABC transmembrane type-1 domain-containing protein</fullName>
    </recommendedName>
</protein>
<evidence type="ECO:0000259" key="5">
    <source>
        <dbReference type="Pfam" id="PF06472"/>
    </source>
</evidence>
<evidence type="ECO:0000256" key="2">
    <source>
        <dbReference type="ARBA" id="ARBA00022989"/>
    </source>
</evidence>
<dbReference type="InterPro" id="IPR011527">
    <property type="entry name" value="ABC1_TM_dom"/>
</dbReference>
<gene>
    <name evidence="6" type="ORF">DFH94DRAFT_697015</name>
</gene>
<keyword evidence="1" id="KW-0812">Transmembrane</keyword>
<dbReference type="Pfam" id="PF06472">
    <property type="entry name" value="ABC_membrane_2"/>
    <property type="match status" value="1"/>
</dbReference>
<evidence type="ECO:0000313" key="6">
    <source>
        <dbReference type="EMBL" id="KAF8470267.1"/>
    </source>
</evidence>
<dbReference type="PANTHER" id="PTHR33266">
    <property type="entry name" value="CHROMOSOME 15, WHOLE GENOME SHOTGUN SEQUENCE"/>
    <property type="match status" value="1"/>
</dbReference>
<keyword evidence="7" id="KW-1185">Reference proteome</keyword>
<dbReference type="GO" id="GO:0005524">
    <property type="term" value="F:ATP binding"/>
    <property type="evidence" value="ECO:0007669"/>
    <property type="project" value="InterPro"/>
</dbReference>
<feature type="compositionally biased region" description="Polar residues" evidence="4">
    <location>
        <begin position="1"/>
        <end position="13"/>
    </location>
</feature>
<organism evidence="6 7">
    <name type="scientific">Russula ochroleuca</name>
    <dbReference type="NCBI Taxonomy" id="152965"/>
    <lineage>
        <taxon>Eukaryota</taxon>
        <taxon>Fungi</taxon>
        <taxon>Dikarya</taxon>
        <taxon>Basidiomycota</taxon>
        <taxon>Agaricomycotina</taxon>
        <taxon>Agaricomycetes</taxon>
        <taxon>Russulales</taxon>
        <taxon>Russulaceae</taxon>
        <taxon>Russula</taxon>
    </lineage>
</organism>
<proteinExistence type="predicted"/>
<sequence>MSFSTSPGQTQQRGRADDRLDQSTDSTPQIGTLGGTPPMQTRLANIPAQVFQETCEDLVQNIRPEYDDSRIQRHLKYVWMSVHDALRHDPNLKEHLVGRDEFLKNVKNRSGGEQDFIKSLKDMAKNDSWEPLFDDDVFVTLTRESGTSKIANIPELMRATERAWSSTFQGNAQLVLLETIADLLKKSISPYARLTSIVNSSGTGKSRMVDQLGVKIITVPMCLRPEGTRGFPPPDIYLRDWLVPRDSSDQSAAQRRLHGFAYSLLTVTRTALETIVIDSEGKDVATLPNLDDLDVKNMSEIERNKHVSYVIDRQAWLAETFRNHMTTGQSFNISNTYRNKFYKNVADLADELMGSSQRVIGKNKGSPGRYESGNRGVEKAGELLCRFVDPHGLLDSSKGPRRPLVVFAFDEAHTLTDNPSNMPWNFFSELRRILRQIHDLPIFSLFLSTAGRFSLFSPDIRSDPSNRIRDANSRPLDPISEISFDDLAYRALTDTVTLDRVVQTDWISHLGRPLFGSRWDAMPVTPDSSHQSETMILDFAKQKLLDGTTDLAKDNRPGSLACLSVRFALEFNVDGTARDVACAQVERHMRICVAVTTGFEKLVTVSGSEPLLAEAAYDLMKRTQINAVRHLADHSDLHCIDRGRRGELVAALLIMHAYDEARGEARGESSGRRWVTVADFMKALLPTSLPTSKHESLHDTLLECQPTFWREGEDRPFRETFKDYGMWFNHVIKIEDSEMFSADNLWKFVTRGAMILCSNNQRGIDIVLPLCHTKENLSPRSVTAILIQVKNAKEFGKEVKSTLFDAMGPFDLGVFRVAKEGALAEATPKPVIRLVFALASPEASVVFRGGATRKSRPNEFTAFDIWLAGLSADTFKQVGLDLEPYRTLLDRSVRPLGKISNFFFLKWKVGLDCFIAAYPVYRAKVDLSVPQCQWPSFTSLSLSLSRATTLLNPSKPNVDRPFLRQLLAILRNTFPSYRSPEVAIVLVHSMFLVLRTVLSVGIANLDGKIVKALVSADGRCFLRGLGLWFLLATPTTYTNSMIFKA</sequence>
<comment type="caution">
    <text evidence="6">The sequence shown here is derived from an EMBL/GenBank/DDBJ whole genome shotgun (WGS) entry which is preliminary data.</text>
</comment>
<evidence type="ECO:0000313" key="7">
    <source>
        <dbReference type="Proteomes" id="UP000759537"/>
    </source>
</evidence>
<dbReference type="Proteomes" id="UP000759537">
    <property type="component" value="Unassembled WGS sequence"/>
</dbReference>
<dbReference type="GO" id="GO:0016020">
    <property type="term" value="C:membrane"/>
    <property type="evidence" value="ECO:0007669"/>
    <property type="project" value="InterPro"/>
</dbReference>
<accession>A0A9P5JYW3</accession>
<reference evidence="6" key="1">
    <citation type="submission" date="2019-10" db="EMBL/GenBank/DDBJ databases">
        <authorList>
            <consortium name="DOE Joint Genome Institute"/>
            <person name="Kuo A."/>
            <person name="Miyauchi S."/>
            <person name="Kiss E."/>
            <person name="Drula E."/>
            <person name="Kohler A."/>
            <person name="Sanchez-Garcia M."/>
            <person name="Andreopoulos B."/>
            <person name="Barry K.W."/>
            <person name="Bonito G."/>
            <person name="Buee M."/>
            <person name="Carver A."/>
            <person name="Chen C."/>
            <person name="Cichocki N."/>
            <person name="Clum A."/>
            <person name="Culley D."/>
            <person name="Crous P.W."/>
            <person name="Fauchery L."/>
            <person name="Girlanda M."/>
            <person name="Hayes R."/>
            <person name="Keri Z."/>
            <person name="LaButti K."/>
            <person name="Lipzen A."/>
            <person name="Lombard V."/>
            <person name="Magnuson J."/>
            <person name="Maillard F."/>
            <person name="Morin E."/>
            <person name="Murat C."/>
            <person name="Nolan M."/>
            <person name="Ohm R."/>
            <person name="Pangilinan J."/>
            <person name="Pereira M."/>
            <person name="Perotto S."/>
            <person name="Peter M."/>
            <person name="Riley R."/>
            <person name="Sitrit Y."/>
            <person name="Stielow B."/>
            <person name="Szollosi G."/>
            <person name="Zifcakova L."/>
            <person name="Stursova M."/>
            <person name="Spatafora J.W."/>
            <person name="Tedersoo L."/>
            <person name="Vaario L.-M."/>
            <person name="Yamada A."/>
            <person name="Yan M."/>
            <person name="Wang P."/>
            <person name="Xu J."/>
            <person name="Bruns T."/>
            <person name="Baldrian P."/>
            <person name="Vilgalys R."/>
            <person name="Henrissat B."/>
            <person name="Grigoriev I.V."/>
            <person name="Hibbett D."/>
            <person name="Nagy L.G."/>
            <person name="Martin F.M."/>
        </authorList>
    </citation>
    <scope>NUCLEOTIDE SEQUENCE</scope>
    <source>
        <strain evidence="6">Prilba</strain>
    </source>
</reference>
<dbReference type="EMBL" id="WHVB01000026">
    <property type="protein sequence ID" value="KAF8470267.1"/>
    <property type="molecule type" value="Genomic_DNA"/>
</dbReference>